<keyword evidence="1" id="KW-0472">Membrane</keyword>
<gene>
    <name evidence="2" type="ORF">JIN81_10120</name>
</gene>
<dbReference type="EMBL" id="JAENII010000007">
    <property type="protein sequence ID" value="MBK1827379.1"/>
    <property type="molecule type" value="Genomic_DNA"/>
</dbReference>
<accession>A0A934RDS3</accession>
<evidence type="ECO:0000256" key="1">
    <source>
        <dbReference type="SAM" id="Phobius"/>
    </source>
</evidence>
<name>A0A934RDS3_9BACT</name>
<comment type="caution">
    <text evidence="2">The sequence shown here is derived from an EMBL/GenBank/DDBJ whole genome shotgun (WGS) entry which is preliminary data.</text>
</comment>
<dbReference type="AlphaFoldDB" id="A0A934RDS3"/>
<dbReference type="Proteomes" id="UP000658278">
    <property type="component" value="Unassembled WGS sequence"/>
</dbReference>
<dbReference type="RefSeq" id="WP_200278831.1">
    <property type="nucleotide sequence ID" value="NZ_JAENII010000007.1"/>
</dbReference>
<reference evidence="2" key="1">
    <citation type="submission" date="2021-01" db="EMBL/GenBank/DDBJ databases">
        <title>Modified the classification status of verrucomicrobia.</title>
        <authorList>
            <person name="Feng X."/>
        </authorList>
    </citation>
    <scope>NUCLEOTIDE SEQUENCE</scope>
    <source>
        <strain evidence="2">KCTC 22201</strain>
    </source>
</reference>
<feature type="transmembrane region" description="Helical" evidence="1">
    <location>
        <begin position="17"/>
        <end position="38"/>
    </location>
</feature>
<keyword evidence="1" id="KW-0812">Transmembrane</keyword>
<keyword evidence="1" id="KW-1133">Transmembrane helix</keyword>
<protein>
    <submittedName>
        <fullName evidence="2">Gldg family protein</fullName>
    </submittedName>
</protein>
<sequence>MSAEETTKTRSTPRFRVGVLSVVQIILVVIIFFAANFLSSLHHRPFDISDDLGFTLAPSTQRYLASPDVADREDRIRMIVAFRADSPFYERIRPVAEEYVRLSNGKIQLMLLDPIRANDQAESIAAEYNLIFNQDLVIIDARTSQERKEAKGQKVSPHVHISRLEDMVVYETDANNQRRVRGFLGEDALRTGLVNAIEGKPRRMWVLADKSDLGTENGSDVWPVLSANLVSQNVLPERVQLGGKESIPDDVDAIAIIGARYDFTAEELKILEAYWGRPRASILVTTGEAEVPPRLRSFLRTQGVTPRNDRVLTSKSGEVRTAVVAHFTSGMELTKDLWEKSTMFEGATKSLEVREGAEDLLNQRIAPFSLLEADPRYWGESEFPADSVGFDKDHDNMAPLPLAAAVLKGTATDERFAADTGRMIVISNTAFLEPNRARQANLDFLASATNWLVGRESLVGEAPRNLRLYRIPILPAQITFINRINLLILPIGLFLIGLMVWAGRRA</sequence>
<keyword evidence="3" id="KW-1185">Reference proteome</keyword>
<evidence type="ECO:0000313" key="2">
    <source>
        <dbReference type="EMBL" id="MBK1827379.1"/>
    </source>
</evidence>
<organism evidence="2 3">
    <name type="scientific">Haloferula rosea</name>
    <dbReference type="NCBI Taxonomy" id="490093"/>
    <lineage>
        <taxon>Bacteria</taxon>
        <taxon>Pseudomonadati</taxon>
        <taxon>Verrucomicrobiota</taxon>
        <taxon>Verrucomicrobiia</taxon>
        <taxon>Verrucomicrobiales</taxon>
        <taxon>Verrucomicrobiaceae</taxon>
        <taxon>Haloferula</taxon>
    </lineage>
</organism>
<proteinExistence type="predicted"/>
<evidence type="ECO:0000313" key="3">
    <source>
        <dbReference type="Proteomes" id="UP000658278"/>
    </source>
</evidence>
<feature type="transmembrane region" description="Helical" evidence="1">
    <location>
        <begin position="484"/>
        <end position="503"/>
    </location>
</feature>